<accession>C0CRT4</accession>
<dbReference type="InterPro" id="IPR050239">
    <property type="entry name" value="Sigma-70_RNA_pol_init_factors"/>
</dbReference>
<evidence type="ECO:0000256" key="1">
    <source>
        <dbReference type="ARBA" id="ARBA00023015"/>
    </source>
</evidence>
<evidence type="ECO:0000313" key="7">
    <source>
        <dbReference type="EMBL" id="EEG47504.1"/>
    </source>
</evidence>
<dbReference type="Pfam" id="PF04542">
    <property type="entry name" value="Sigma70_r2"/>
    <property type="match status" value="1"/>
</dbReference>
<keyword evidence="8" id="KW-1185">Reference proteome</keyword>
<dbReference type="InterPro" id="IPR007630">
    <property type="entry name" value="RNA_pol_sigma70_r4"/>
</dbReference>
<evidence type="ECO:0000313" key="8">
    <source>
        <dbReference type="Proteomes" id="UP000003100"/>
    </source>
</evidence>
<dbReference type="RefSeq" id="WP_005952092.1">
    <property type="nucleotide sequence ID" value="NZ_CP136423.1"/>
</dbReference>
<dbReference type="AlphaFoldDB" id="C0CRT4"/>
<dbReference type="GO" id="GO:0006352">
    <property type="term" value="P:DNA-templated transcription initiation"/>
    <property type="evidence" value="ECO:0007669"/>
    <property type="project" value="InterPro"/>
</dbReference>
<dbReference type="PANTHER" id="PTHR30603">
    <property type="entry name" value="RNA POLYMERASE SIGMA FACTOR RPO"/>
    <property type="match status" value="1"/>
</dbReference>
<feature type="domain" description="RNA polymerase sigma-70 region 4" evidence="6">
    <location>
        <begin position="195"/>
        <end position="242"/>
    </location>
</feature>
<evidence type="ECO:0000256" key="2">
    <source>
        <dbReference type="ARBA" id="ARBA00023082"/>
    </source>
</evidence>
<dbReference type="Proteomes" id="UP000003100">
    <property type="component" value="Unassembled WGS sequence"/>
</dbReference>
<dbReference type="EMBL" id="ACBZ01000190">
    <property type="protein sequence ID" value="EEG47504.1"/>
    <property type="molecule type" value="Genomic_DNA"/>
</dbReference>
<dbReference type="InterPro" id="IPR013325">
    <property type="entry name" value="RNA_pol_sigma_r2"/>
</dbReference>
<dbReference type="SUPFAM" id="SSF88946">
    <property type="entry name" value="Sigma2 domain of RNA polymerase sigma factors"/>
    <property type="match status" value="1"/>
</dbReference>
<dbReference type="eggNOG" id="COG0568">
    <property type="taxonomic scope" value="Bacteria"/>
</dbReference>
<sequence length="286" mass="33488">MSNEQLVVLIQDGIDEAENMSLLWQQNEGFIGKLALIYAGQAEMEDLKQEGYLALCEAVRGYDVTREVPFLSYASFWLKTRMRRYVDQNKPVRLPSYLGDEVRQYQKTKSDFLKRYGYEASDRELCGLLGVNEKKIRKLKRAASMGQIQSLNELLPGTEDFTLEESIASEEDLEEEAAARLDRERMKEELWRSVDELPDRLPVVVRMRYQEETTLNEVGERLGVSLSRAAQMNKQAMRTLRQRVHRYQYKQYYDQYLAAAPIRHVGLESFKRTWYSAVEREALGWR</sequence>
<protein>
    <recommendedName>
        <fullName evidence="9">RNA polymerase sigma factor rpoD</fullName>
    </recommendedName>
</protein>
<dbReference type="HOGENOM" id="CLU_014793_3_5_9"/>
<dbReference type="InterPro" id="IPR007627">
    <property type="entry name" value="RNA_pol_sigma70_r2"/>
</dbReference>
<organism evidence="7 8">
    <name type="scientific">Blautia hydrogenotrophica (strain DSM 10507 / JCM 14656 / S5a33)</name>
    <name type="common">Ruminococcus hydrogenotrophicus</name>
    <dbReference type="NCBI Taxonomy" id="476272"/>
    <lineage>
        <taxon>Bacteria</taxon>
        <taxon>Bacillati</taxon>
        <taxon>Bacillota</taxon>
        <taxon>Clostridia</taxon>
        <taxon>Lachnospirales</taxon>
        <taxon>Lachnospiraceae</taxon>
        <taxon>Blautia</taxon>
    </lineage>
</organism>
<dbReference type="Gene3D" id="1.10.1740.10">
    <property type="match status" value="1"/>
</dbReference>
<keyword evidence="2" id="KW-0731">Sigma factor</keyword>
<keyword evidence="4" id="KW-0804">Transcription</keyword>
<keyword evidence="1" id="KW-0805">Transcription regulation</keyword>
<dbReference type="NCBIfam" id="TIGR02937">
    <property type="entry name" value="sigma70-ECF"/>
    <property type="match status" value="1"/>
</dbReference>
<proteinExistence type="predicted"/>
<evidence type="ECO:0000259" key="6">
    <source>
        <dbReference type="Pfam" id="PF04545"/>
    </source>
</evidence>
<dbReference type="GO" id="GO:0003677">
    <property type="term" value="F:DNA binding"/>
    <property type="evidence" value="ECO:0007669"/>
    <property type="project" value="UniProtKB-KW"/>
</dbReference>
<evidence type="ECO:0008006" key="9">
    <source>
        <dbReference type="Google" id="ProtNLM"/>
    </source>
</evidence>
<dbReference type="PRINTS" id="PR00046">
    <property type="entry name" value="SIGMA70FCT"/>
</dbReference>
<dbReference type="Gene3D" id="1.20.140.160">
    <property type="match status" value="1"/>
</dbReference>
<dbReference type="SUPFAM" id="SSF88659">
    <property type="entry name" value="Sigma3 and sigma4 domains of RNA polymerase sigma factors"/>
    <property type="match status" value="2"/>
</dbReference>
<feature type="domain" description="RNA polymerase sigma-70 region 2" evidence="5">
    <location>
        <begin position="24"/>
        <end position="89"/>
    </location>
</feature>
<dbReference type="PANTHER" id="PTHR30603:SF47">
    <property type="entry name" value="RNA POLYMERASE SIGMA FACTOR SIGD, CHLOROPLASTIC"/>
    <property type="match status" value="1"/>
</dbReference>
<dbReference type="InterPro" id="IPR000943">
    <property type="entry name" value="RNA_pol_sigma70"/>
</dbReference>
<name>C0CRT4_BLAHS</name>
<evidence type="ECO:0000256" key="3">
    <source>
        <dbReference type="ARBA" id="ARBA00023125"/>
    </source>
</evidence>
<gene>
    <name evidence="7" type="ORF">RUMHYD_03600</name>
</gene>
<reference evidence="7 8" key="1">
    <citation type="submission" date="2009-01" db="EMBL/GenBank/DDBJ databases">
        <authorList>
            <person name="Fulton L."/>
            <person name="Clifton S."/>
            <person name="Fulton B."/>
            <person name="Xu J."/>
            <person name="Minx P."/>
            <person name="Pepin K.H."/>
            <person name="Johnson M."/>
            <person name="Bhonagiri V."/>
            <person name="Nash W.E."/>
            <person name="Mardis E.R."/>
            <person name="Wilson R.K."/>
        </authorList>
    </citation>
    <scope>NUCLEOTIDE SEQUENCE [LARGE SCALE GENOMIC DNA]</scope>
    <source>
        <strain evidence="8">DSM 10507 / JCM 14656 / S5a33</strain>
    </source>
</reference>
<evidence type="ECO:0000259" key="5">
    <source>
        <dbReference type="Pfam" id="PF04542"/>
    </source>
</evidence>
<dbReference type="InterPro" id="IPR014284">
    <property type="entry name" value="RNA_pol_sigma-70_dom"/>
</dbReference>
<dbReference type="InterPro" id="IPR013324">
    <property type="entry name" value="RNA_pol_sigma_r3/r4-like"/>
</dbReference>
<dbReference type="GeneID" id="86823368"/>
<dbReference type="GO" id="GO:0016987">
    <property type="term" value="F:sigma factor activity"/>
    <property type="evidence" value="ECO:0007669"/>
    <property type="project" value="UniProtKB-KW"/>
</dbReference>
<dbReference type="PATRIC" id="fig|476272.21.peg.278"/>
<evidence type="ECO:0000256" key="4">
    <source>
        <dbReference type="ARBA" id="ARBA00023163"/>
    </source>
</evidence>
<comment type="caution">
    <text evidence="7">The sequence shown here is derived from an EMBL/GenBank/DDBJ whole genome shotgun (WGS) entry which is preliminary data.</text>
</comment>
<reference evidence="7 8" key="2">
    <citation type="submission" date="2009-02" db="EMBL/GenBank/DDBJ databases">
        <title>Draft genome sequence of Blautia hydrogenotrophica DSM 10507 (Ruminococcus hydrogenotrophicus DSM 10507).</title>
        <authorList>
            <person name="Sudarsanam P."/>
            <person name="Ley R."/>
            <person name="Guruge J."/>
            <person name="Turnbaugh P.J."/>
            <person name="Mahowald M."/>
            <person name="Liep D."/>
            <person name="Gordon J."/>
        </authorList>
    </citation>
    <scope>NUCLEOTIDE SEQUENCE [LARGE SCALE GENOMIC DNA]</scope>
    <source>
        <strain evidence="8">DSM 10507 / JCM 14656 / S5a33</strain>
    </source>
</reference>
<keyword evidence="3" id="KW-0238">DNA-binding</keyword>
<dbReference type="Pfam" id="PF04545">
    <property type="entry name" value="Sigma70_r4"/>
    <property type="match status" value="1"/>
</dbReference>